<dbReference type="PROSITE" id="PS00934">
    <property type="entry name" value="GLYOXALASE_I_1"/>
    <property type="match status" value="1"/>
</dbReference>
<feature type="chain" id="PRO_5018115010" evidence="2">
    <location>
        <begin position="29"/>
        <end position="157"/>
    </location>
</feature>
<evidence type="ECO:0000313" key="5">
    <source>
        <dbReference type="Proteomes" id="UP000267187"/>
    </source>
</evidence>
<accession>A0A3M0AJ72</accession>
<dbReference type="InterPro" id="IPR029068">
    <property type="entry name" value="Glyas_Bleomycin-R_OHBP_Dase"/>
</dbReference>
<feature type="signal peptide" evidence="2">
    <location>
        <begin position="1"/>
        <end position="28"/>
    </location>
</feature>
<dbReference type="RefSeq" id="WP_121875937.1">
    <property type="nucleotide sequence ID" value="NZ_REFJ01000001.1"/>
</dbReference>
<dbReference type="EMBL" id="REFJ01000001">
    <property type="protein sequence ID" value="RMA82615.1"/>
    <property type="molecule type" value="Genomic_DNA"/>
</dbReference>
<dbReference type="Pfam" id="PF00903">
    <property type="entry name" value="Glyoxalase"/>
    <property type="match status" value="1"/>
</dbReference>
<keyword evidence="1" id="KW-0479">Metal-binding</keyword>
<keyword evidence="2" id="KW-0732">Signal</keyword>
<dbReference type="OrthoDB" id="6864011at2"/>
<evidence type="ECO:0000256" key="2">
    <source>
        <dbReference type="SAM" id="SignalP"/>
    </source>
</evidence>
<dbReference type="GO" id="GO:0004462">
    <property type="term" value="F:lactoylglutathione lyase activity"/>
    <property type="evidence" value="ECO:0007669"/>
    <property type="project" value="InterPro"/>
</dbReference>
<dbReference type="Proteomes" id="UP000267187">
    <property type="component" value="Unassembled WGS sequence"/>
</dbReference>
<dbReference type="InterPro" id="IPR018146">
    <property type="entry name" value="Glyoxalase_1_CS"/>
</dbReference>
<dbReference type="InterPro" id="IPR050383">
    <property type="entry name" value="GlyoxalaseI/FosfomycinResist"/>
</dbReference>
<protein>
    <submittedName>
        <fullName evidence="4">Catechol 2,3-dioxygenase-like lactoylglutathione lyase family enzyme</fullName>
    </submittedName>
</protein>
<keyword evidence="4" id="KW-0560">Oxidoreductase</keyword>
<dbReference type="AlphaFoldDB" id="A0A3M0AJ72"/>
<keyword evidence="4" id="KW-0223">Dioxygenase</keyword>
<evidence type="ECO:0000256" key="1">
    <source>
        <dbReference type="ARBA" id="ARBA00022723"/>
    </source>
</evidence>
<dbReference type="PANTHER" id="PTHR21366">
    <property type="entry name" value="GLYOXALASE FAMILY PROTEIN"/>
    <property type="match status" value="1"/>
</dbReference>
<evidence type="ECO:0000313" key="4">
    <source>
        <dbReference type="EMBL" id="RMA82615.1"/>
    </source>
</evidence>
<gene>
    <name evidence="4" type="ORF">DFR27_0566</name>
</gene>
<keyword evidence="4" id="KW-0456">Lyase</keyword>
<dbReference type="Gene3D" id="3.10.180.10">
    <property type="entry name" value="2,3-Dihydroxybiphenyl 1,2-Dioxygenase, domain 1"/>
    <property type="match status" value="1"/>
</dbReference>
<reference evidence="4 5" key="1">
    <citation type="submission" date="2018-10" db="EMBL/GenBank/DDBJ databases">
        <title>Genomic Encyclopedia of Type Strains, Phase IV (KMG-IV): sequencing the most valuable type-strain genomes for metagenomic binning, comparative biology and taxonomic classification.</title>
        <authorList>
            <person name="Goeker M."/>
        </authorList>
    </citation>
    <scope>NUCLEOTIDE SEQUENCE [LARGE SCALE GENOMIC DNA]</scope>
    <source>
        <strain evidence="4 5">DSM 25080</strain>
    </source>
</reference>
<dbReference type="GO" id="GO:0046872">
    <property type="term" value="F:metal ion binding"/>
    <property type="evidence" value="ECO:0007669"/>
    <property type="project" value="UniProtKB-KW"/>
</dbReference>
<comment type="caution">
    <text evidence="4">The sequence shown here is derived from an EMBL/GenBank/DDBJ whole genome shotgun (WGS) entry which is preliminary data.</text>
</comment>
<evidence type="ECO:0000259" key="3">
    <source>
        <dbReference type="PROSITE" id="PS51819"/>
    </source>
</evidence>
<dbReference type="InterPro" id="IPR004360">
    <property type="entry name" value="Glyas_Fos-R_dOase_dom"/>
</dbReference>
<keyword evidence="5" id="KW-1185">Reference proteome</keyword>
<dbReference type="PROSITE" id="PS51819">
    <property type="entry name" value="VOC"/>
    <property type="match status" value="1"/>
</dbReference>
<name>A0A3M0AJ72_9GAMM</name>
<dbReference type="InterPro" id="IPR037523">
    <property type="entry name" value="VOC_core"/>
</dbReference>
<dbReference type="SUPFAM" id="SSF54593">
    <property type="entry name" value="Glyoxalase/Bleomycin resistance protein/Dihydroxybiphenyl dioxygenase"/>
    <property type="match status" value="1"/>
</dbReference>
<organism evidence="4 5">
    <name type="scientific">Umboniibacter marinipuniceus</name>
    <dbReference type="NCBI Taxonomy" id="569599"/>
    <lineage>
        <taxon>Bacteria</taxon>
        <taxon>Pseudomonadati</taxon>
        <taxon>Pseudomonadota</taxon>
        <taxon>Gammaproteobacteria</taxon>
        <taxon>Cellvibrionales</taxon>
        <taxon>Cellvibrionaceae</taxon>
        <taxon>Umboniibacter</taxon>
    </lineage>
</organism>
<dbReference type="GO" id="GO:0051213">
    <property type="term" value="F:dioxygenase activity"/>
    <property type="evidence" value="ECO:0007669"/>
    <property type="project" value="UniProtKB-KW"/>
</dbReference>
<sequence length="157" mass="17732">MKAFRLTKSLVALLLSLVTILTSLNTRAEPAPEFQLDHVALSVADVDASAEFYHNILGLEEINNRTQIAGIRWFRFFDGRELHLISLLNDEVKVNKAVHFALTATNFDAFIDRLDANGIVYSDWPGEEGRINQRADGVQQVFIQDPDGYWIEVNSAR</sequence>
<proteinExistence type="predicted"/>
<feature type="domain" description="VOC" evidence="3">
    <location>
        <begin position="35"/>
        <end position="156"/>
    </location>
</feature>